<keyword evidence="1 4" id="KW-0349">Heme</keyword>
<dbReference type="InterPro" id="IPR009056">
    <property type="entry name" value="Cyt_c-like_dom"/>
</dbReference>
<evidence type="ECO:0000256" key="2">
    <source>
        <dbReference type="ARBA" id="ARBA00022723"/>
    </source>
</evidence>
<dbReference type="PROSITE" id="PS51007">
    <property type="entry name" value="CYTC"/>
    <property type="match status" value="1"/>
</dbReference>
<sequence>MATLPQASPNATLRAKTSLALLVLVTGLAACDKQTTASGESSAKTEAAASTETIKFVTTQDGSPLEIKPELFDTPAAKEFLVTGKNPYVGKEDAIAAGKKIFQLYSCTQCHGPEAGGQVGPALTGPNYNYAKDATNKGMFETVWHGTNGGMGAKGKGLMDPSDPNNGITPDELLKVIAWIRSHGQLTGNEDAAS</sequence>
<organism evidence="6 7">
    <name type="scientific">Methylophilus glucosoxydans</name>
    <dbReference type="NCBI Taxonomy" id="752553"/>
    <lineage>
        <taxon>Bacteria</taxon>
        <taxon>Pseudomonadati</taxon>
        <taxon>Pseudomonadota</taxon>
        <taxon>Betaproteobacteria</taxon>
        <taxon>Nitrosomonadales</taxon>
        <taxon>Methylophilaceae</taxon>
        <taxon>Methylophilus</taxon>
    </lineage>
</organism>
<evidence type="ECO:0000256" key="1">
    <source>
        <dbReference type="ARBA" id="ARBA00022617"/>
    </source>
</evidence>
<reference evidence="7" key="1">
    <citation type="journal article" date="2019" name="Int. J. Syst. Evol. Microbiol.">
        <title>The Global Catalogue of Microorganisms (GCM) 10K type strain sequencing project: providing services to taxonomists for standard genome sequencing and annotation.</title>
        <authorList>
            <consortium name="The Broad Institute Genomics Platform"/>
            <consortium name="The Broad Institute Genome Sequencing Center for Infectious Disease"/>
            <person name="Wu L."/>
            <person name="Ma J."/>
        </authorList>
    </citation>
    <scope>NUCLEOTIDE SEQUENCE [LARGE SCALE GENOMIC DNA]</scope>
    <source>
        <strain evidence="7">CCUG 59685</strain>
    </source>
</reference>
<evidence type="ECO:0000256" key="3">
    <source>
        <dbReference type="ARBA" id="ARBA00023004"/>
    </source>
</evidence>
<name>A0ABW3GHD5_9PROT</name>
<protein>
    <submittedName>
        <fullName evidence="6">C-type cytochrome</fullName>
    </submittedName>
</protein>
<evidence type="ECO:0000313" key="7">
    <source>
        <dbReference type="Proteomes" id="UP001597106"/>
    </source>
</evidence>
<dbReference type="RefSeq" id="WP_379076874.1">
    <property type="nucleotide sequence ID" value="NZ_JBHTJW010000002.1"/>
</dbReference>
<comment type="caution">
    <text evidence="6">The sequence shown here is derived from an EMBL/GenBank/DDBJ whole genome shotgun (WGS) entry which is preliminary data.</text>
</comment>
<gene>
    <name evidence="6" type="ORF">ACFQ1T_06700</name>
</gene>
<keyword evidence="7" id="KW-1185">Reference proteome</keyword>
<evidence type="ECO:0000256" key="4">
    <source>
        <dbReference type="PROSITE-ProRule" id="PRU00433"/>
    </source>
</evidence>
<evidence type="ECO:0000259" key="5">
    <source>
        <dbReference type="PROSITE" id="PS51007"/>
    </source>
</evidence>
<proteinExistence type="predicted"/>
<keyword evidence="2 4" id="KW-0479">Metal-binding</keyword>
<keyword evidence="3 4" id="KW-0408">Iron</keyword>
<feature type="domain" description="Cytochrome c" evidence="5">
    <location>
        <begin position="93"/>
        <end position="184"/>
    </location>
</feature>
<dbReference type="Proteomes" id="UP001597106">
    <property type="component" value="Unassembled WGS sequence"/>
</dbReference>
<dbReference type="EMBL" id="JBHTJW010000002">
    <property type="protein sequence ID" value="MFD0929467.1"/>
    <property type="molecule type" value="Genomic_DNA"/>
</dbReference>
<dbReference type="SUPFAM" id="SSF46626">
    <property type="entry name" value="Cytochrome c"/>
    <property type="match status" value="1"/>
</dbReference>
<dbReference type="InterPro" id="IPR036909">
    <property type="entry name" value="Cyt_c-like_dom_sf"/>
</dbReference>
<dbReference type="Gene3D" id="1.10.760.10">
    <property type="entry name" value="Cytochrome c-like domain"/>
    <property type="match status" value="1"/>
</dbReference>
<accession>A0ABW3GHD5</accession>
<evidence type="ECO:0000313" key="6">
    <source>
        <dbReference type="EMBL" id="MFD0929467.1"/>
    </source>
</evidence>
<dbReference type="Pfam" id="PF00034">
    <property type="entry name" value="Cytochrom_C"/>
    <property type="match status" value="1"/>
</dbReference>